<feature type="region of interest" description="Disordered" evidence="1">
    <location>
        <begin position="26"/>
        <end position="50"/>
    </location>
</feature>
<evidence type="ECO:0000256" key="1">
    <source>
        <dbReference type="SAM" id="MobiDB-lite"/>
    </source>
</evidence>
<accession>A0AAD7TTM0</accession>
<dbReference type="Proteomes" id="UP001215151">
    <property type="component" value="Unassembled WGS sequence"/>
</dbReference>
<dbReference type="InterPro" id="IPR010730">
    <property type="entry name" value="HET"/>
</dbReference>
<dbReference type="PANTHER" id="PTHR33112">
    <property type="entry name" value="DOMAIN PROTEIN, PUTATIVE-RELATED"/>
    <property type="match status" value="1"/>
</dbReference>
<proteinExistence type="predicted"/>
<protein>
    <recommendedName>
        <fullName evidence="2">Heterokaryon incompatibility domain-containing protein</fullName>
    </recommendedName>
</protein>
<evidence type="ECO:0000313" key="3">
    <source>
        <dbReference type="EMBL" id="KAJ8481917.1"/>
    </source>
</evidence>
<organism evidence="3 4">
    <name type="scientific">Trametes cubensis</name>
    <dbReference type="NCBI Taxonomy" id="1111947"/>
    <lineage>
        <taxon>Eukaryota</taxon>
        <taxon>Fungi</taxon>
        <taxon>Dikarya</taxon>
        <taxon>Basidiomycota</taxon>
        <taxon>Agaricomycotina</taxon>
        <taxon>Agaricomycetes</taxon>
        <taxon>Polyporales</taxon>
        <taxon>Polyporaceae</taxon>
        <taxon>Trametes</taxon>
    </lineage>
</organism>
<evidence type="ECO:0000259" key="2">
    <source>
        <dbReference type="Pfam" id="PF06985"/>
    </source>
</evidence>
<dbReference type="PANTHER" id="PTHR33112:SF16">
    <property type="entry name" value="HETEROKARYON INCOMPATIBILITY DOMAIN-CONTAINING PROTEIN"/>
    <property type="match status" value="1"/>
</dbReference>
<dbReference type="EMBL" id="JAPEVG010000126">
    <property type="protein sequence ID" value="KAJ8481917.1"/>
    <property type="molecule type" value="Genomic_DNA"/>
</dbReference>
<feature type="domain" description="Heterokaryon incompatibility" evidence="2">
    <location>
        <begin position="73"/>
        <end position="229"/>
    </location>
</feature>
<dbReference type="Pfam" id="PF06985">
    <property type="entry name" value="HET"/>
    <property type="match status" value="1"/>
</dbReference>
<name>A0AAD7TTM0_9APHY</name>
<keyword evidence="4" id="KW-1185">Reference proteome</keyword>
<sequence length="563" mass="63595">MASERSLHAMQDPDKAHIAITHPGALVDPRSTSHEDISGHSSDYARPAPTRLIDCRNPNRPRIILTNGRPYVYVALSYVWGKDRPHRTTKKNLSTYMKYINPTAFSRTIRDAVYVTNKLGIGFLWTDSLCIIQDSPEDKHRELLSMRDVYRHAYLTIDAASAAKASEGFLQDRPPLDPDLVFPFICPRGAASQLPERGSLYLYYYAHSDIKTGNRGNFRTGERAWCLQETMLSTRCLVFTDSTVQVRCQTTTQNVDGVDHDPRGDVPRLPDAIFHHARPMTRYSAGWISIREAWHKIVKDYSSRRLSYRSDKLVACAGLVEMFAPVIGSVYVAGCWSDDFLLHDLLWYVSDRTSTRPTGYLAPSWSWASLEQADLGPFPDLSARTRAMVAVVRCTTTAQDDAFPHGPVTGGKLMLRAHLCRCRLKRGREGQKSEVLLGTESTQGVHDRNGLGTKYYHREDLVDTLSVQVLSYLDSDDDTFKKDLWAVPLQLVLNHHDDGDEFKGILLVPCCSHDVSKSLKEGNQTLKTFRRVGYFESRSAYDLQELGWDGEWSLETATELVIV</sequence>
<comment type="caution">
    <text evidence="3">The sequence shown here is derived from an EMBL/GenBank/DDBJ whole genome shotgun (WGS) entry which is preliminary data.</text>
</comment>
<dbReference type="AlphaFoldDB" id="A0AAD7TTM0"/>
<evidence type="ECO:0000313" key="4">
    <source>
        <dbReference type="Proteomes" id="UP001215151"/>
    </source>
</evidence>
<reference evidence="3" key="1">
    <citation type="submission" date="2022-11" db="EMBL/GenBank/DDBJ databases">
        <title>Genome Sequence of Cubamyces cubensis.</title>
        <authorList>
            <person name="Buettner E."/>
        </authorList>
    </citation>
    <scope>NUCLEOTIDE SEQUENCE</scope>
    <source>
        <strain evidence="3">MPL-01</strain>
    </source>
</reference>
<gene>
    <name evidence="3" type="ORF">ONZ51_g5685</name>
</gene>